<dbReference type="PROSITE" id="PS00301">
    <property type="entry name" value="G_TR_1"/>
    <property type="match status" value="1"/>
</dbReference>
<evidence type="ECO:0000256" key="5">
    <source>
        <dbReference type="ARBA" id="ARBA00022840"/>
    </source>
</evidence>
<evidence type="ECO:0000313" key="9">
    <source>
        <dbReference type="Proteomes" id="UP000004816"/>
    </source>
</evidence>
<dbReference type="GO" id="GO:0006790">
    <property type="term" value="P:sulfur compound metabolic process"/>
    <property type="evidence" value="ECO:0007669"/>
    <property type="project" value="InterPro"/>
</dbReference>
<dbReference type="InterPro" id="IPR009001">
    <property type="entry name" value="Transl_elong_EF1A/Init_IF2_C"/>
</dbReference>
<dbReference type="SUPFAM" id="SSF50447">
    <property type="entry name" value="Translation proteins"/>
    <property type="match status" value="1"/>
</dbReference>
<keyword evidence="2" id="KW-0808">Transferase</keyword>
<proteinExistence type="predicted"/>
<feature type="domain" description="Tr-type G" evidence="7">
    <location>
        <begin position="1"/>
        <end position="203"/>
    </location>
</feature>
<dbReference type="EMBL" id="ACZI02000001">
    <property type="protein sequence ID" value="EFV12098.2"/>
    <property type="molecule type" value="Genomic_DNA"/>
</dbReference>
<protein>
    <recommendedName>
        <fullName evidence="1">sulfate adenylyltransferase</fullName>
        <ecNumber evidence="1">2.7.7.4</ecNumber>
    </recommendedName>
</protein>
<dbReference type="Pfam" id="PF00009">
    <property type="entry name" value="GTP_EFTU"/>
    <property type="match status" value="1"/>
</dbReference>
<evidence type="ECO:0000313" key="8">
    <source>
        <dbReference type="EMBL" id="EFV12098.2"/>
    </source>
</evidence>
<keyword evidence="6" id="KW-0342">GTP-binding</keyword>
<dbReference type="Pfam" id="PF22594">
    <property type="entry name" value="GTP-eEF1A_C"/>
    <property type="match status" value="1"/>
</dbReference>
<evidence type="ECO:0000256" key="2">
    <source>
        <dbReference type="ARBA" id="ARBA00022679"/>
    </source>
</evidence>
<dbReference type="InterPro" id="IPR000795">
    <property type="entry name" value="T_Tr_GTP-bd_dom"/>
</dbReference>
<reference evidence="8 9" key="1">
    <citation type="journal article" date="2011" name="Stand. Genomic Sci.">
        <title>High quality draft genome sequence of Segniliparus rugosus CDC 945(T)= (ATCC BAA-974(T)).</title>
        <authorList>
            <person name="Earl A.M."/>
            <person name="Desjardins C.A."/>
            <person name="Fitzgerald M.G."/>
            <person name="Arachchi H.M."/>
            <person name="Zeng Q."/>
            <person name="Mehta T."/>
            <person name="Griggs A."/>
            <person name="Birren B.W."/>
            <person name="Toney N.C."/>
            <person name="Carr J."/>
            <person name="Posey J."/>
            <person name="Butler W.R."/>
        </authorList>
    </citation>
    <scope>NUCLEOTIDE SEQUENCE [LARGE SCALE GENOMIC DNA]</scope>
    <source>
        <strain evidence="9">ATCC BAA-974 / DSM 45345 / CCUG 50838 / CIP 108380 / JCM 13579 / CDC 945</strain>
    </source>
</reference>
<evidence type="ECO:0000256" key="4">
    <source>
        <dbReference type="ARBA" id="ARBA00022741"/>
    </source>
</evidence>
<dbReference type="GO" id="GO:0005525">
    <property type="term" value="F:GTP binding"/>
    <property type="evidence" value="ECO:0007669"/>
    <property type="project" value="UniProtKB-KW"/>
</dbReference>
<dbReference type="SUPFAM" id="SSF50465">
    <property type="entry name" value="EF-Tu/eEF-1alpha/eIF2-gamma C-terminal domain"/>
    <property type="match status" value="1"/>
</dbReference>
<dbReference type="InterPro" id="IPR031157">
    <property type="entry name" value="G_TR_CS"/>
</dbReference>
<dbReference type="Gene3D" id="2.40.30.10">
    <property type="entry name" value="Translation factors"/>
    <property type="match status" value="2"/>
</dbReference>
<keyword evidence="4" id="KW-0547">Nucleotide-binding</keyword>
<name>E5XU35_SEGRC</name>
<dbReference type="Gene3D" id="3.40.50.300">
    <property type="entry name" value="P-loop containing nucleotide triphosphate hydrolases"/>
    <property type="match status" value="2"/>
</dbReference>
<evidence type="ECO:0000256" key="3">
    <source>
        <dbReference type="ARBA" id="ARBA00022695"/>
    </source>
</evidence>
<comment type="caution">
    <text evidence="8">The sequence shown here is derived from an EMBL/GenBank/DDBJ whole genome shotgun (WGS) entry which is preliminary data.</text>
</comment>
<dbReference type="eggNOG" id="COG2895">
    <property type="taxonomic scope" value="Bacteria"/>
</dbReference>
<dbReference type="CDD" id="cd04095">
    <property type="entry name" value="CysN_NoDQ_III"/>
    <property type="match status" value="1"/>
</dbReference>
<keyword evidence="5" id="KW-0067">ATP-binding</keyword>
<sequence>MDDGKSTLIGRLLHDTGSLPEDQLAAVTGESGEIDLAAVTDGLRAEAEQGITIDVAYRYFSTEGRDYILADTPGHERYTRNMFTGTSTVDVSIILVDARVGVVRQTRRHAMIARLLGVRHVIAAVNKMDLVGLDSGRFEEVRGQLRDLAERIGIPDLLVIPVVAKDGDNIVRRSDRTPWYDGPILLERLESVEPSEEAELSPDVRLPVQQVIRLPGGGRRYAGKLASGTLSVGDVVTVLPEGASATVLAIDVLGEPSEKVVAPRSLAVELSEDLDVGRGDLIAGGASLPTASRELVAVVCWMGEEPLREGSRLLLKHSTRWALAQVAEIRHRLDAEELTQVPNPEQLGLNDIGEVVLRLANDVVVDPYQQNRETGSFILVDELGNDTVGAGCVIEGRAASSERRAEARWAQPAAPSLSSAGVRWAFGPGAAEAAARAAAESGAYALDVRAQFDGLSSDLTGSAVDAAEHRRRVAYVALVLADAGVAAVVADPDGQEADLEQVRALADLAGKRLDVLSGE</sequence>
<evidence type="ECO:0000256" key="1">
    <source>
        <dbReference type="ARBA" id="ARBA00012391"/>
    </source>
</evidence>
<dbReference type="Proteomes" id="UP000004816">
    <property type="component" value="Unassembled WGS sequence"/>
</dbReference>
<dbReference type="GO" id="GO:0005524">
    <property type="term" value="F:ATP binding"/>
    <property type="evidence" value="ECO:0007669"/>
    <property type="project" value="UniProtKB-KW"/>
</dbReference>
<organism evidence="8 9">
    <name type="scientific">Segniliparus rugosus (strain ATCC BAA-974 / DSM 45345 / CCUG 50838 / CIP 108380 / JCM 13579 / CDC 945)</name>
    <dbReference type="NCBI Taxonomy" id="679197"/>
    <lineage>
        <taxon>Bacteria</taxon>
        <taxon>Bacillati</taxon>
        <taxon>Actinomycetota</taxon>
        <taxon>Actinomycetes</taxon>
        <taxon>Mycobacteriales</taxon>
        <taxon>Segniliparaceae</taxon>
        <taxon>Segniliparus</taxon>
    </lineage>
</organism>
<dbReference type="STRING" id="679197.HMPREF9336_03007"/>
<dbReference type="SUPFAM" id="SSF52540">
    <property type="entry name" value="P-loop containing nucleoside triphosphate hydrolases"/>
    <property type="match status" value="1"/>
</dbReference>
<gene>
    <name evidence="8" type="ORF">HMPREF9336_03007</name>
</gene>
<dbReference type="NCBIfam" id="TIGR02034">
    <property type="entry name" value="CysN"/>
    <property type="match status" value="1"/>
</dbReference>
<dbReference type="eggNOG" id="COG0529">
    <property type="taxonomic scope" value="Bacteria"/>
</dbReference>
<dbReference type="InterPro" id="IPR009000">
    <property type="entry name" value="Transl_B-barrel_sf"/>
</dbReference>
<accession>E5XU35</accession>
<dbReference type="InterPro" id="IPR054696">
    <property type="entry name" value="GTP-eEF1A_C"/>
</dbReference>
<keyword evidence="3 8" id="KW-0548">Nucleotidyltransferase</keyword>
<keyword evidence="9" id="KW-1185">Reference proteome</keyword>
<dbReference type="PANTHER" id="PTHR23115">
    <property type="entry name" value="TRANSLATION FACTOR"/>
    <property type="match status" value="1"/>
</dbReference>
<dbReference type="CDD" id="cd04166">
    <property type="entry name" value="CysN_ATPS"/>
    <property type="match status" value="1"/>
</dbReference>
<dbReference type="InterPro" id="IPR044139">
    <property type="entry name" value="CysN_NoDQ_III"/>
</dbReference>
<dbReference type="InterPro" id="IPR041757">
    <property type="entry name" value="CysN_GTP-bd"/>
</dbReference>
<dbReference type="EC" id="2.7.7.4" evidence="1"/>
<dbReference type="GO" id="GO:0004781">
    <property type="term" value="F:sulfate adenylyltransferase (ATP) activity"/>
    <property type="evidence" value="ECO:0007669"/>
    <property type="project" value="UniProtKB-EC"/>
</dbReference>
<dbReference type="InterPro" id="IPR050100">
    <property type="entry name" value="TRAFAC_GTPase_members"/>
</dbReference>
<evidence type="ECO:0000256" key="6">
    <source>
        <dbReference type="ARBA" id="ARBA00023134"/>
    </source>
</evidence>
<dbReference type="InterPro" id="IPR027417">
    <property type="entry name" value="P-loop_NTPase"/>
</dbReference>
<dbReference type="HOGENOM" id="CLU_007265_5_3_11"/>
<evidence type="ECO:0000259" key="7">
    <source>
        <dbReference type="PROSITE" id="PS51722"/>
    </source>
</evidence>
<dbReference type="PROSITE" id="PS51722">
    <property type="entry name" value="G_TR_2"/>
    <property type="match status" value="1"/>
</dbReference>
<dbReference type="GO" id="GO:0003924">
    <property type="term" value="F:GTPase activity"/>
    <property type="evidence" value="ECO:0007669"/>
    <property type="project" value="InterPro"/>
</dbReference>
<dbReference type="AlphaFoldDB" id="E5XU35"/>
<dbReference type="PRINTS" id="PR00315">
    <property type="entry name" value="ELONGATNFCT"/>
</dbReference>
<dbReference type="InterPro" id="IPR011779">
    <property type="entry name" value="SO4_adenylTrfase_lsu"/>
</dbReference>